<dbReference type="GO" id="GO:0020037">
    <property type="term" value="F:heme binding"/>
    <property type="evidence" value="ECO:0007669"/>
    <property type="project" value="InterPro"/>
</dbReference>
<evidence type="ECO:0000313" key="1">
    <source>
        <dbReference type="EMBL" id="RZF45512.1"/>
    </source>
</evidence>
<sequence>MCVSSTVTIVGNGYMHACERSGLPQDVSNSIHYHYLEDIYDLLNEADVDASQFLGSLGETLVTSSAEAKLLKFLGGDLTTFLTTLDGVLDVIQGQGSDQEVSKNT</sequence>
<dbReference type="Proteomes" id="UP000291343">
    <property type="component" value="Unassembled WGS sequence"/>
</dbReference>
<dbReference type="SMR" id="A0A482XIC3"/>
<comment type="caution">
    <text evidence="1">The sequence shown here is derived from an EMBL/GenBank/DDBJ whole genome shotgun (WGS) entry which is preliminary data.</text>
</comment>
<dbReference type="EMBL" id="QKKF02008859">
    <property type="protein sequence ID" value="RZF45512.1"/>
    <property type="molecule type" value="Genomic_DNA"/>
</dbReference>
<protein>
    <submittedName>
        <fullName evidence="1">Uncharacterized protein</fullName>
    </submittedName>
</protein>
<dbReference type="InterPro" id="IPR038158">
    <property type="entry name" value="H-NOX_domain_sf"/>
</dbReference>
<keyword evidence="2" id="KW-1185">Reference proteome</keyword>
<dbReference type="InParanoid" id="A0A482XIC3"/>
<dbReference type="STRING" id="195883.A0A482XIC3"/>
<name>A0A482XIC3_LAOST</name>
<proteinExistence type="predicted"/>
<evidence type="ECO:0000313" key="2">
    <source>
        <dbReference type="Proteomes" id="UP000291343"/>
    </source>
</evidence>
<reference evidence="1 2" key="1">
    <citation type="journal article" date="2017" name="Gigascience">
        <title>Genome sequence of the small brown planthopper, Laodelphax striatellus.</title>
        <authorList>
            <person name="Zhu J."/>
            <person name="Jiang F."/>
            <person name="Wang X."/>
            <person name="Yang P."/>
            <person name="Bao Y."/>
            <person name="Zhao W."/>
            <person name="Wang W."/>
            <person name="Lu H."/>
            <person name="Wang Q."/>
            <person name="Cui N."/>
            <person name="Li J."/>
            <person name="Chen X."/>
            <person name="Luo L."/>
            <person name="Yu J."/>
            <person name="Kang L."/>
            <person name="Cui F."/>
        </authorList>
    </citation>
    <scope>NUCLEOTIDE SEQUENCE [LARGE SCALE GENOMIC DNA]</scope>
    <source>
        <strain evidence="1">Lst14</strain>
    </source>
</reference>
<organism evidence="1 2">
    <name type="scientific">Laodelphax striatellus</name>
    <name type="common">Small brown planthopper</name>
    <name type="synonym">Delphax striatella</name>
    <dbReference type="NCBI Taxonomy" id="195883"/>
    <lineage>
        <taxon>Eukaryota</taxon>
        <taxon>Metazoa</taxon>
        <taxon>Ecdysozoa</taxon>
        <taxon>Arthropoda</taxon>
        <taxon>Hexapoda</taxon>
        <taxon>Insecta</taxon>
        <taxon>Pterygota</taxon>
        <taxon>Neoptera</taxon>
        <taxon>Paraneoptera</taxon>
        <taxon>Hemiptera</taxon>
        <taxon>Auchenorrhyncha</taxon>
        <taxon>Fulgoroidea</taxon>
        <taxon>Delphacidae</taxon>
        <taxon>Criomorphinae</taxon>
        <taxon>Laodelphax</taxon>
    </lineage>
</organism>
<accession>A0A482XIC3</accession>
<dbReference type="AlphaFoldDB" id="A0A482XIC3"/>
<dbReference type="Gene3D" id="3.90.1520.10">
    <property type="entry name" value="H-NOX domain"/>
    <property type="match status" value="1"/>
</dbReference>
<gene>
    <name evidence="1" type="ORF">LSTR_LSTR014315</name>
</gene>